<dbReference type="AlphaFoldDB" id="A0AAD7H641"/>
<comment type="caution">
    <text evidence="2">The sequence shown here is derived from an EMBL/GenBank/DDBJ whole genome shotgun (WGS) entry which is preliminary data.</text>
</comment>
<keyword evidence="3" id="KW-1185">Reference proteome</keyword>
<evidence type="ECO:0000313" key="3">
    <source>
        <dbReference type="Proteomes" id="UP001215598"/>
    </source>
</evidence>
<reference evidence="2" key="1">
    <citation type="submission" date="2023-03" db="EMBL/GenBank/DDBJ databases">
        <title>Massive genome expansion in bonnet fungi (Mycena s.s.) driven by repeated elements and novel gene families across ecological guilds.</title>
        <authorList>
            <consortium name="Lawrence Berkeley National Laboratory"/>
            <person name="Harder C.B."/>
            <person name="Miyauchi S."/>
            <person name="Viragh M."/>
            <person name="Kuo A."/>
            <person name="Thoen E."/>
            <person name="Andreopoulos B."/>
            <person name="Lu D."/>
            <person name="Skrede I."/>
            <person name="Drula E."/>
            <person name="Henrissat B."/>
            <person name="Morin E."/>
            <person name="Kohler A."/>
            <person name="Barry K."/>
            <person name="LaButti K."/>
            <person name="Morin E."/>
            <person name="Salamov A."/>
            <person name="Lipzen A."/>
            <person name="Mereny Z."/>
            <person name="Hegedus B."/>
            <person name="Baldrian P."/>
            <person name="Stursova M."/>
            <person name="Weitz H."/>
            <person name="Taylor A."/>
            <person name="Grigoriev I.V."/>
            <person name="Nagy L.G."/>
            <person name="Martin F."/>
            <person name="Kauserud H."/>
        </authorList>
    </citation>
    <scope>NUCLEOTIDE SEQUENCE</scope>
    <source>
        <strain evidence="2">CBHHK182m</strain>
    </source>
</reference>
<organism evidence="2 3">
    <name type="scientific">Mycena metata</name>
    <dbReference type="NCBI Taxonomy" id="1033252"/>
    <lineage>
        <taxon>Eukaryota</taxon>
        <taxon>Fungi</taxon>
        <taxon>Dikarya</taxon>
        <taxon>Basidiomycota</taxon>
        <taxon>Agaricomycotina</taxon>
        <taxon>Agaricomycetes</taxon>
        <taxon>Agaricomycetidae</taxon>
        <taxon>Agaricales</taxon>
        <taxon>Marasmiineae</taxon>
        <taxon>Mycenaceae</taxon>
        <taxon>Mycena</taxon>
    </lineage>
</organism>
<accession>A0AAD7H641</accession>
<dbReference type="Proteomes" id="UP001215598">
    <property type="component" value="Unassembled WGS sequence"/>
</dbReference>
<evidence type="ECO:0000313" key="2">
    <source>
        <dbReference type="EMBL" id="KAJ7712948.1"/>
    </source>
</evidence>
<feature type="compositionally biased region" description="Low complexity" evidence="1">
    <location>
        <begin position="484"/>
        <end position="493"/>
    </location>
</feature>
<dbReference type="EMBL" id="JARKIB010000354">
    <property type="protein sequence ID" value="KAJ7712948.1"/>
    <property type="molecule type" value="Genomic_DNA"/>
</dbReference>
<name>A0AAD7H641_9AGAR</name>
<gene>
    <name evidence="2" type="ORF">B0H16DRAFT_1479029</name>
</gene>
<proteinExistence type="predicted"/>
<evidence type="ECO:0000256" key="1">
    <source>
        <dbReference type="SAM" id="MobiDB-lite"/>
    </source>
</evidence>
<feature type="region of interest" description="Disordered" evidence="1">
    <location>
        <begin position="268"/>
        <end position="293"/>
    </location>
</feature>
<feature type="region of interest" description="Disordered" evidence="1">
    <location>
        <begin position="484"/>
        <end position="514"/>
    </location>
</feature>
<sequence>MANAGGNFYAAPSSPGPVPEVASPFANDDFAYDWGHFQDAPSATPQFTAATSSVTENFARVPNPTPVIVLKALGSGPADTKALTQGHPQGLGKSFPRIRHWPKINLERREKGRLRSQRALLISKIPVVARGYCQAHENFEIRGLLCKKARGSDTVRSDSPPRFFQALGQGLVKALGSQGLGPLGEHCPTPPVANLLVVPNAPSLIARDDNTGNSGDIADAPNLSPRIVNLVADTPFLVAGDDSAGNSGDIADESNSSLRVADLANPPSLIARDDTTGKSGDIGDASNPGARVAGDGGPAVYNSFESEADGSGVENAAHEKSHTVKYHDGAKPIKATLYRKEEVGLKFLCICGADFALKAEVDAHAHEIEMGKHRRHGQSYARARIGRMRMLEQFSLSANLPEARNIGIPDSEAAKIVTIGTTDRIRSSPQRVKTHPPHLGATTPATSRLRLVLHRHLLPRYARSLCPDIRLTAALHAPLSPASLPHTSPSTAPLIPPVPPAAVTRPRLQASRRADPRRRLFPVVSIRDGPIISPPQRYREDFNVDLVPFDSPLRACPAAVGHGRCASFDAFAACTSIHATRAFSGIALHRMLRASFRDAPLGVLTLHLQFVPCVHGGAAAALATMQDTRIGYRSRRVEQLARGTAQVNFTVPPVPQDISMDFTKNSPVVGTVENASLVDQHCPGRNSAPKVDCVEYLTLECHIRRAGPEIRSHRHEGHQNQVFRCTDPWSKCLSVGGGITRIFDVRTKSLAYWISAQERCKFTRTRFNSGGVLLGVEYAPRRDAPWYDFLAATQLERGTWEHGNPDGIDEVSLPGQQMKGDSAREEQMRGILRKLGLQPGEFKCYYL</sequence>
<protein>
    <submittedName>
        <fullName evidence="2">Uncharacterized protein</fullName>
    </submittedName>
</protein>